<dbReference type="GO" id="GO:0005886">
    <property type="term" value="C:plasma membrane"/>
    <property type="evidence" value="ECO:0007669"/>
    <property type="project" value="UniProtKB-SubCell"/>
</dbReference>
<evidence type="ECO:0000256" key="2">
    <source>
        <dbReference type="ARBA" id="ARBA00022448"/>
    </source>
</evidence>
<dbReference type="PROSITE" id="PS50928">
    <property type="entry name" value="ABC_TM1"/>
    <property type="match status" value="1"/>
</dbReference>
<evidence type="ECO:0000256" key="3">
    <source>
        <dbReference type="ARBA" id="ARBA00022475"/>
    </source>
</evidence>
<accession>A0A927MYU9</accession>
<dbReference type="RefSeq" id="WP_192751207.1">
    <property type="nucleotide sequence ID" value="NZ_BAABJL010000158.1"/>
</dbReference>
<proteinExistence type="inferred from homology"/>
<keyword evidence="10" id="KW-1185">Reference proteome</keyword>
<keyword evidence="6 7" id="KW-0472">Membrane</keyword>
<dbReference type="AlphaFoldDB" id="A0A927MYU9"/>
<dbReference type="InterPro" id="IPR035906">
    <property type="entry name" value="MetI-like_sf"/>
</dbReference>
<comment type="similarity">
    <text evidence="7">Belongs to the binding-protein-dependent transport system permease family.</text>
</comment>
<organism evidence="9 10">
    <name type="scientific">Actinopolymorpha pittospori</name>
    <dbReference type="NCBI Taxonomy" id="648752"/>
    <lineage>
        <taxon>Bacteria</taxon>
        <taxon>Bacillati</taxon>
        <taxon>Actinomycetota</taxon>
        <taxon>Actinomycetes</taxon>
        <taxon>Propionibacteriales</taxon>
        <taxon>Actinopolymorphaceae</taxon>
        <taxon>Actinopolymorpha</taxon>
    </lineage>
</organism>
<keyword evidence="2 7" id="KW-0813">Transport</keyword>
<feature type="transmembrane region" description="Helical" evidence="7">
    <location>
        <begin position="124"/>
        <end position="146"/>
    </location>
</feature>
<comment type="subcellular location">
    <subcellularLocation>
        <location evidence="1 7">Cell membrane</location>
        <topology evidence="1 7">Multi-pass membrane protein</topology>
    </subcellularLocation>
</comment>
<keyword evidence="5 7" id="KW-1133">Transmembrane helix</keyword>
<keyword evidence="4 7" id="KW-0812">Transmembrane</keyword>
<dbReference type="InterPro" id="IPR000515">
    <property type="entry name" value="MetI-like"/>
</dbReference>
<dbReference type="PANTHER" id="PTHR43744:SF12">
    <property type="entry name" value="ABC TRANSPORTER PERMEASE PROTEIN MG189-RELATED"/>
    <property type="match status" value="1"/>
</dbReference>
<dbReference type="SUPFAM" id="SSF161098">
    <property type="entry name" value="MetI-like"/>
    <property type="match status" value="1"/>
</dbReference>
<evidence type="ECO:0000259" key="8">
    <source>
        <dbReference type="PROSITE" id="PS50928"/>
    </source>
</evidence>
<dbReference type="PANTHER" id="PTHR43744">
    <property type="entry name" value="ABC TRANSPORTER PERMEASE PROTEIN MG189-RELATED-RELATED"/>
    <property type="match status" value="1"/>
</dbReference>
<feature type="transmembrane region" description="Helical" evidence="7">
    <location>
        <begin position="158"/>
        <end position="177"/>
    </location>
</feature>
<gene>
    <name evidence="9" type="ORF">HEB94_004076</name>
</gene>
<evidence type="ECO:0000313" key="9">
    <source>
        <dbReference type="EMBL" id="MBE1607228.1"/>
    </source>
</evidence>
<feature type="transmembrane region" description="Helical" evidence="7">
    <location>
        <begin position="252"/>
        <end position="277"/>
    </location>
</feature>
<dbReference type="EMBL" id="JADBEM010000001">
    <property type="protein sequence ID" value="MBE1607228.1"/>
    <property type="molecule type" value="Genomic_DNA"/>
</dbReference>
<keyword evidence="3" id="KW-1003">Cell membrane</keyword>
<dbReference type="Pfam" id="PF00528">
    <property type="entry name" value="BPD_transp_1"/>
    <property type="match status" value="1"/>
</dbReference>
<evidence type="ECO:0000313" key="10">
    <source>
        <dbReference type="Proteomes" id="UP000638648"/>
    </source>
</evidence>
<feature type="domain" description="ABC transmembrane type-1" evidence="8">
    <location>
        <begin position="87"/>
        <end position="277"/>
    </location>
</feature>
<evidence type="ECO:0000256" key="5">
    <source>
        <dbReference type="ARBA" id="ARBA00022989"/>
    </source>
</evidence>
<evidence type="ECO:0000256" key="6">
    <source>
        <dbReference type="ARBA" id="ARBA00023136"/>
    </source>
</evidence>
<feature type="transmembrane region" description="Helical" evidence="7">
    <location>
        <begin position="93"/>
        <end position="112"/>
    </location>
</feature>
<comment type="caution">
    <text evidence="9">The sequence shown here is derived from an EMBL/GenBank/DDBJ whole genome shotgun (WGS) entry which is preliminary data.</text>
</comment>
<dbReference type="CDD" id="cd06261">
    <property type="entry name" value="TM_PBP2"/>
    <property type="match status" value="1"/>
</dbReference>
<reference evidence="9" key="1">
    <citation type="submission" date="2020-10" db="EMBL/GenBank/DDBJ databases">
        <title>Sequencing the genomes of 1000 actinobacteria strains.</title>
        <authorList>
            <person name="Klenk H.-P."/>
        </authorList>
    </citation>
    <scope>NUCLEOTIDE SEQUENCE</scope>
    <source>
        <strain evidence="9">DSM 45354</strain>
    </source>
</reference>
<dbReference type="Proteomes" id="UP000638648">
    <property type="component" value="Unassembled WGS sequence"/>
</dbReference>
<protein>
    <submittedName>
        <fullName evidence="9">ABC-type glycerol-3-phosphate transport system permease component</fullName>
    </submittedName>
</protein>
<evidence type="ECO:0000256" key="4">
    <source>
        <dbReference type="ARBA" id="ARBA00022692"/>
    </source>
</evidence>
<dbReference type="GO" id="GO:0055085">
    <property type="term" value="P:transmembrane transport"/>
    <property type="evidence" value="ECO:0007669"/>
    <property type="project" value="InterPro"/>
</dbReference>
<dbReference type="Gene3D" id="1.10.3720.10">
    <property type="entry name" value="MetI-like"/>
    <property type="match status" value="1"/>
</dbReference>
<feature type="transmembrane region" description="Helical" evidence="7">
    <location>
        <begin position="28"/>
        <end position="49"/>
    </location>
</feature>
<name>A0A927MYU9_9ACTN</name>
<evidence type="ECO:0000256" key="7">
    <source>
        <dbReference type="RuleBase" id="RU363032"/>
    </source>
</evidence>
<evidence type="ECO:0000256" key="1">
    <source>
        <dbReference type="ARBA" id="ARBA00004651"/>
    </source>
</evidence>
<feature type="transmembrane region" description="Helical" evidence="7">
    <location>
        <begin position="198"/>
        <end position="220"/>
    </location>
</feature>
<sequence>MSATSEPALARSFSTAAGRSVLGRAATVAYYLAMILLALGFLLPLIWMVSSSLKPEADVFTVPPKFVPSTVTMANYAQAWEVILPYFLNSVKVAALSVVGLLVTAPLAGYAFARLRFRGRDTLFLLLLGSSLIPHVAYLIPQYIVFRDVGWLDTQYPLWVPRAFTPIFGTFLLRQFFKSLPQELEDAAKVDGAGTLTIYWRIMLPLAKPALAAVGIFTFVESWNDLLGPLIFINSPELQTLPVALALFQGQFFTQVSALMAAATMTIVPVLLVFAFCQRYFIEGLASTGLKA</sequence>